<proteinExistence type="predicted"/>
<accession>A0ACB8ZGW0</accession>
<name>A0ACB8ZGW0_9ASTR</name>
<keyword evidence="2" id="KW-1185">Reference proteome</keyword>
<gene>
    <name evidence="1" type="ORF">L1987_78346</name>
</gene>
<dbReference type="Proteomes" id="UP001056120">
    <property type="component" value="Linkage Group LG26"/>
</dbReference>
<organism evidence="1 2">
    <name type="scientific">Smallanthus sonchifolius</name>
    <dbReference type="NCBI Taxonomy" id="185202"/>
    <lineage>
        <taxon>Eukaryota</taxon>
        <taxon>Viridiplantae</taxon>
        <taxon>Streptophyta</taxon>
        <taxon>Embryophyta</taxon>
        <taxon>Tracheophyta</taxon>
        <taxon>Spermatophyta</taxon>
        <taxon>Magnoliopsida</taxon>
        <taxon>eudicotyledons</taxon>
        <taxon>Gunneridae</taxon>
        <taxon>Pentapetalae</taxon>
        <taxon>asterids</taxon>
        <taxon>campanulids</taxon>
        <taxon>Asterales</taxon>
        <taxon>Asteraceae</taxon>
        <taxon>Asteroideae</taxon>
        <taxon>Heliantheae alliance</taxon>
        <taxon>Millerieae</taxon>
        <taxon>Smallanthus</taxon>
    </lineage>
</organism>
<comment type="caution">
    <text evidence="1">The sequence shown here is derived from an EMBL/GenBank/DDBJ whole genome shotgun (WGS) entry which is preliminary data.</text>
</comment>
<reference evidence="2" key="1">
    <citation type="journal article" date="2022" name="Mol. Ecol. Resour.">
        <title>The genomes of chicory, endive, great burdock and yacon provide insights into Asteraceae palaeo-polyploidization history and plant inulin production.</title>
        <authorList>
            <person name="Fan W."/>
            <person name="Wang S."/>
            <person name="Wang H."/>
            <person name="Wang A."/>
            <person name="Jiang F."/>
            <person name="Liu H."/>
            <person name="Zhao H."/>
            <person name="Xu D."/>
            <person name="Zhang Y."/>
        </authorList>
    </citation>
    <scope>NUCLEOTIDE SEQUENCE [LARGE SCALE GENOMIC DNA]</scope>
    <source>
        <strain evidence="2">cv. Yunnan</strain>
    </source>
</reference>
<protein>
    <submittedName>
        <fullName evidence="1">Uncharacterized protein</fullName>
    </submittedName>
</protein>
<evidence type="ECO:0000313" key="1">
    <source>
        <dbReference type="EMBL" id="KAI3695350.1"/>
    </source>
</evidence>
<reference evidence="1 2" key="2">
    <citation type="journal article" date="2022" name="Mol. Ecol. Resour.">
        <title>The genomes of chicory, endive, great burdock and yacon provide insights into Asteraceae paleo-polyploidization history and plant inulin production.</title>
        <authorList>
            <person name="Fan W."/>
            <person name="Wang S."/>
            <person name="Wang H."/>
            <person name="Wang A."/>
            <person name="Jiang F."/>
            <person name="Liu H."/>
            <person name="Zhao H."/>
            <person name="Xu D."/>
            <person name="Zhang Y."/>
        </authorList>
    </citation>
    <scope>NUCLEOTIDE SEQUENCE [LARGE SCALE GENOMIC DNA]</scope>
    <source>
        <strain evidence="2">cv. Yunnan</strain>
        <tissue evidence="1">Leaves</tissue>
    </source>
</reference>
<sequence length="368" mass="39306">MYAEKLGFCFGSFDASFSVTSSNGPGSGTVSDISSEASEIVDESINEQPRNCNASETSDEDHPDRPSSPNNIPENLSAVGDVSSNAGPDYQESKHETLLPTATHQYPAVHTSPNFSFGFIPPMIGTHLTSFVTNESQGRDGTQVSNFVVQQPVDPASYYAQFYRSGADVDGRLSPFHSTGVPTKFNGNVPVLSSQDSQSFQEVGNSLILSGAGPTPIATTNSGVVMQTSIAGAQQPLPVFRQPTGVHLPHYPPNYIPYPYFSHFYVPPPAIHQFLSNNAFPQQPQAGSMFPGPPVGTPKYPLPQYNTGSNTRNLINIAMPGSYGPYDLNLAGYNSGSSATVGNSTFNEDLGGSQIKESNVYITGQQNF</sequence>
<evidence type="ECO:0000313" key="2">
    <source>
        <dbReference type="Proteomes" id="UP001056120"/>
    </source>
</evidence>
<dbReference type="EMBL" id="CM042043">
    <property type="protein sequence ID" value="KAI3695350.1"/>
    <property type="molecule type" value="Genomic_DNA"/>
</dbReference>